<sequence>MMRRLKPVLATVGMVLAGCAVAATTSSRATSLESTATESLLSVGASRAAPAFEVAIQRSPFRLVTRQHGKTVLQTTAAEPAAIDFDTASGLVGTTNVRDVTWQDGAVSIEVDTTDPGRRVRVRLAPEDDGYRLTAHVLGETQAKLDWVALHYDMPASGHWYGHGETKTRNGGPYTEQAWPLDRPGELGGRPLDTAFAPASYNMVEPFWFTQSSAGFVMHTTQLMTVSMGAYQDKVAGFAVHDTESLDASVFVGHTPRDVFGNYVALAGKPAESDATDVQYEKTVWNSWGQFYADVTQKDFLDWAQKIHEADIPSHTVSLDDGWMSHYGDFTFNEKFPEPKVMSDRIHAMGYHFGLWVTLWINLDADNYQLATNRGYLLKSKDDANVPCTVTWWNGKAGIVDLANPEARAWYLGELHALERNLGVDGFKFDTRFFDERCAPYTPDLTMRDYQRLGADMARGFDLQGMGIRTHWTGAQRDGFVIRQIDKGTGWDSLRSSVTQNLALATVGYPFLATDMIGGSLDQPPPSKQVLVRWAQVAAAMPVLYSSTSPRGYDEETVRLYREAVQLHGRLLPYILRQKDRAIAEGEPMMKPLFFEFPHDAAAYEITDEWLLGDSLLAAPVVADAKARHVHLPEGTWFDVTQRRTLRGPTDLRDYPADLDTLPLFVRMGTRDEAALMNAFQ</sequence>
<feature type="signal peptide" evidence="5">
    <location>
        <begin position="1"/>
        <end position="22"/>
    </location>
</feature>
<dbReference type="SUPFAM" id="SSF51445">
    <property type="entry name" value="(Trans)glycosidases"/>
    <property type="match status" value="1"/>
</dbReference>
<dbReference type="PANTHER" id="PTHR43053">
    <property type="entry name" value="GLYCOSIDASE FAMILY 31"/>
    <property type="match status" value="1"/>
</dbReference>
<dbReference type="Gene3D" id="2.60.40.1180">
    <property type="entry name" value="Golgi alpha-mannosidase II"/>
    <property type="match status" value="1"/>
</dbReference>
<feature type="domain" description="Glycoside hydrolase family 31 TIM barrel" evidence="6">
    <location>
        <begin position="292"/>
        <end position="576"/>
    </location>
</feature>
<name>A0ABZ2KD02_9BACT</name>
<dbReference type="InterPro" id="IPR013780">
    <property type="entry name" value="Glyco_hydro_b"/>
</dbReference>
<dbReference type="GO" id="GO:0004557">
    <property type="term" value="F:alpha-galactosidase activity"/>
    <property type="evidence" value="ECO:0007669"/>
    <property type="project" value="UniProtKB-EC"/>
</dbReference>
<evidence type="ECO:0000259" key="7">
    <source>
        <dbReference type="Pfam" id="PF21365"/>
    </source>
</evidence>
<dbReference type="InterPro" id="IPR017853">
    <property type="entry name" value="GH"/>
</dbReference>
<dbReference type="PROSITE" id="PS51257">
    <property type="entry name" value="PROKAR_LIPOPROTEIN"/>
    <property type="match status" value="1"/>
</dbReference>
<accession>A0ABZ2KD02</accession>
<dbReference type="Pfam" id="PF21365">
    <property type="entry name" value="Glyco_hydro_31_3rd"/>
    <property type="match status" value="1"/>
</dbReference>
<keyword evidence="3 4" id="KW-0326">Glycosidase</keyword>
<reference evidence="8 9" key="1">
    <citation type="submission" date="2021-12" db="EMBL/GenBank/DDBJ databases">
        <title>Discovery of the Pendulisporaceae a myxobacterial family with distinct sporulation behavior and unique specialized metabolism.</title>
        <authorList>
            <person name="Garcia R."/>
            <person name="Popoff A."/>
            <person name="Bader C.D."/>
            <person name="Loehr J."/>
            <person name="Walesch S."/>
            <person name="Walt C."/>
            <person name="Boldt J."/>
            <person name="Bunk B."/>
            <person name="Haeckl F.J.F.P.J."/>
            <person name="Gunesch A.P."/>
            <person name="Birkelbach J."/>
            <person name="Nuebel U."/>
            <person name="Pietschmann T."/>
            <person name="Bach T."/>
            <person name="Mueller R."/>
        </authorList>
    </citation>
    <scope>NUCLEOTIDE SEQUENCE [LARGE SCALE GENOMIC DNA]</scope>
    <source>
        <strain evidence="8 9">MSr12523</strain>
    </source>
</reference>
<gene>
    <name evidence="8" type="ORF">LZC95_06935</name>
</gene>
<evidence type="ECO:0000256" key="1">
    <source>
        <dbReference type="ARBA" id="ARBA00007806"/>
    </source>
</evidence>
<evidence type="ECO:0000313" key="9">
    <source>
        <dbReference type="Proteomes" id="UP001379533"/>
    </source>
</evidence>
<evidence type="ECO:0000256" key="3">
    <source>
        <dbReference type="ARBA" id="ARBA00023295"/>
    </source>
</evidence>
<keyword evidence="5" id="KW-0732">Signal</keyword>
<dbReference type="RefSeq" id="WP_394847189.1">
    <property type="nucleotide sequence ID" value="NZ_CP089982.1"/>
</dbReference>
<dbReference type="CDD" id="cd06592">
    <property type="entry name" value="GH31_NET37"/>
    <property type="match status" value="1"/>
</dbReference>
<dbReference type="InterPro" id="IPR000322">
    <property type="entry name" value="Glyco_hydro_31_TIM"/>
</dbReference>
<dbReference type="EMBL" id="CP089982">
    <property type="protein sequence ID" value="WXA96572.1"/>
    <property type="molecule type" value="Genomic_DNA"/>
</dbReference>
<evidence type="ECO:0000256" key="5">
    <source>
        <dbReference type="SAM" id="SignalP"/>
    </source>
</evidence>
<organism evidence="8 9">
    <name type="scientific">Pendulispora brunnea</name>
    <dbReference type="NCBI Taxonomy" id="2905690"/>
    <lineage>
        <taxon>Bacteria</taxon>
        <taxon>Pseudomonadati</taxon>
        <taxon>Myxococcota</taxon>
        <taxon>Myxococcia</taxon>
        <taxon>Myxococcales</taxon>
        <taxon>Sorangiineae</taxon>
        <taxon>Pendulisporaceae</taxon>
        <taxon>Pendulispora</taxon>
    </lineage>
</organism>
<dbReference type="Gene3D" id="2.60.40.1760">
    <property type="entry name" value="glycosyl hydrolase (family 31)"/>
    <property type="match status" value="1"/>
</dbReference>
<feature type="domain" description="Glycosyl hydrolase family 31 C-terminal" evidence="7">
    <location>
        <begin position="586"/>
        <end position="670"/>
    </location>
</feature>
<protein>
    <submittedName>
        <fullName evidence="8">Alpha-galactosidase</fullName>
        <ecNumber evidence="8">3.2.1.22</ecNumber>
    </submittedName>
</protein>
<dbReference type="Proteomes" id="UP001379533">
    <property type="component" value="Chromosome"/>
</dbReference>
<dbReference type="Pfam" id="PF01055">
    <property type="entry name" value="Glyco_hydro_31_2nd"/>
    <property type="match status" value="1"/>
</dbReference>
<keyword evidence="9" id="KW-1185">Reference proteome</keyword>
<keyword evidence="2 4" id="KW-0378">Hydrolase</keyword>
<dbReference type="InterPro" id="IPR048395">
    <property type="entry name" value="Glyco_hydro_31_C"/>
</dbReference>
<evidence type="ECO:0000313" key="8">
    <source>
        <dbReference type="EMBL" id="WXA96572.1"/>
    </source>
</evidence>
<dbReference type="EC" id="3.2.1.22" evidence="8"/>
<evidence type="ECO:0000256" key="2">
    <source>
        <dbReference type="ARBA" id="ARBA00022801"/>
    </source>
</evidence>
<dbReference type="Gene3D" id="3.20.20.80">
    <property type="entry name" value="Glycosidases"/>
    <property type="match status" value="1"/>
</dbReference>
<evidence type="ECO:0000256" key="4">
    <source>
        <dbReference type="RuleBase" id="RU361185"/>
    </source>
</evidence>
<dbReference type="InterPro" id="IPR050985">
    <property type="entry name" value="Alpha-glycosidase_related"/>
</dbReference>
<dbReference type="PANTHER" id="PTHR43053:SF4">
    <property type="entry name" value="MYOGENESIS-REGULATING GLYCOSIDASE"/>
    <property type="match status" value="1"/>
</dbReference>
<comment type="similarity">
    <text evidence="1 4">Belongs to the glycosyl hydrolase 31 family.</text>
</comment>
<evidence type="ECO:0000259" key="6">
    <source>
        <dbReference type="Pfam" id="PF01055"/>
    </source>
</evidence>
<proteinExistence type="inferred from homology"/>
<dbReference type="SUPFAM" id="SSF51011">
    <property type="entry name" value="Glycosyl hydrolase domain"/>
    <property type="match status" value="1"/>
</dbReference>
<feature type="chain" id="PRO_5047471794" evidence="5">
    <location>
        <begin position="23"/>
        <end position="681"/>
    </location>
</feature>